<dbReference type="EMBL" id="AP014938">
    <property type="protein sequence ID" value="BAS20533.1"/>
    <property type="molecule type" value="Genomic_DNA"/>
</dbReference>
<evidence type="ECO:0000313" key="3">
    <source>
        <dbReference type="EMBL" id="BAS20533.1"/>
    </source>
</evidence>
<feature type="compositionally biased region" description="Low complexity" evidence="1">
    <location>
        <begin position="291"/>
        <end position="305"/>
    </location>
</feature>
<proteinExistence type="predicted"/>
<feature type="compositionally biased region" description="Basic and acidic residues" evidence="1">
    <location>
        <begin position="306"/>
        <end position="316"/>
    </location>
</feature>
<keyword evidence="2" id="KW-0472">Membrane</keyword>
<dbReference type="Proteomes" id="UP000066203">
    <property type="component" value="Chromosome"/>
</dbReference>
<protein>
    <submittedName>
        <fullName evidence="3">Predicted membrane protein</fullName>
    </submittedName>
</protein>
<feature type="compositionally biased region" description="Polar residues" evidence="1">
    <location>
        <begin position="244"/>
        <end position="263"/>
    </location>
</feature>
<feature type="region of interest" description="Disordered" evidence="1">
    <location>
        <begin position="231"/>
        <end position="316"/>
    </location>
</feature>
<feature type="compositionally biased region" description="Basic and acidic residues" evidence="1">
    <location>
        <begin position="1"/>
        <end position="46"/>
    </location>
</feature>
<dbReference type="PANTHER" id="PTHR41386:SF1">
    <property type="entry name" value="MEMBRANE PROTEIN"/>
    <property type="match status" value="1"/>
</dbReference>
<keyword evidence="2" id="KW-1133">Transmembrane helix</keyword>
<dbReference type="Pfam" id="PF06210">
    <property type="entry name" value="DUF1003"/>
    <property type="match status" value="1"/>
</dbReference>
<feature type="compositionally biased region" description="Acidic residues" evidence="1">
    <location>
        <begin position="231"/>
        <end position="243"/>
    </location>
</feature>
<name>A0A0K2S0C0_9MICC</name>
<feature type="compositionally biased region" description="Basic and acidic residues" evidence="1">
    <location>
        <begin position="264"/>
        <end position="289"/>
    </location>
</feature>
<gene>
    <name evidence="3" type="ORF">RM6536_1286</name>
</gene>
<keyword evidence="2" id="KW-0812">Transmembrane</keyword>
<dbReference type="AlphaFoldDB" id="A0A0K2S0C0"/>
<accession>A0A0K2S0C0</accession>
<dbReference type="RefSeq" id="WP_060824503.1">
    <property type="nucleotide sequence ID" value="NZ_AP014938.1"/>
</dbReference>
<organism evidence="3">
    <name type="scientific">Rothia mucilaginosa</name>
    <dbReference type="NCBI Taxonomy" id="43675"/>
    <lineage>
        <taxon>Bacteria</taxon>
        <taxon>Bacillati</taxon>
        <taxon>Actinomycetota</taxon>
        <taxon>Actinomycetes</taxon>
        <taxon>Micrococcales</taxon>
        <taxon>Micrococcaceae</taxon>
        <taxon>Rothia</taxon>
    </lineage>
</organism>
<dbReference type="PATRIC" id="fig|43675.28.peg.1316"/>
<evidence type="ECO:0000256" key="1">
    <source>
        <dbReference type="SAM" id="MobiDB-lite"/>
    </source>
</evidence>
<dbReference type="PANTHER" id="PTHR41386">
    <property type="entry name" value="INTEGRAL MEMBRANE PROTEIN-RELATED"/>
    <property type="match status" value="1"/>
</dbReference>
<evidence type="ECO:0000313" key="4">
    <source>
        <dbReference type="Proteomes" id="UP000066203"/>
    </source>
</evidence>
<feature type="transmembrane region" description="Helical" evidence="2">
    <location>
        <begin position="115"/>
        <end position="137"/>
    </location>
</feature>
<evidence type="ECO:0000256" key="2">
    <source>
        <dbReference type="SAM" id="Phobius"/>
    </source>
</evidence>
<feature type="transmembrane region" description="Helical" evidence="2">
    <location>
        <begin position="86"/>
        <end position="103"/>
    </location>
</feature>
<reference evidence="4" key="1">
    <citation type="submission" date="2015-08" db="EMBL/GenBank/DDBJ databases">
        <title>Complete genome sequence of Rothia mucilaginosa strain NUM-Rm6536.</title>
        <authorList>
            <person name="Nambu T."/>
        </authorList>
    </citation>
    <scope>NUCLEOTIDE SEQUENCE [LARGE SCALE GENOMIC DNA]</scope>
    <source>
        <strain evidence="4">NUM-Rm6536</strain>
    </source>
</reference>
<feature type="region of interest" description="Disordered" evidence="1">
    <location>
        <begin position="1"/>
        <end position="68"/>
    </location>
</feature>
<dbReference type="InterPro" id="IPR010406">
    <property type="entry name" value="DUF1003"/>
</dbReference>
<sequence>MADSNRRDANRTEENPRIDKARILKDRLEKKYAERNRERGDSRPQRSDSQLSTPGTRKPKLFTSPNPDAFGRMTEAFARYMGTPQFLMWMTIFCGVWLAWNSLAPEEMQFDPRSLNFTLLTLMLSLQASYAAPLLLLAQNRQDDRDRVVASEDRKRDQQNLEETQYLTREIASLRIALREVATRDFVRSELRDILEELQNIAQEQERHAEQLQDISEDIEDLEEAIDDIDTSEGEEKDAEEQGSDAQNSEGQNSEGTENGTEQASDKAERSAKDSEQDSHRSEDPHRGDLSQPQSRESQQAQQQAERAREGGARDR</sequence>